<feature type="transmembrane region" description="Helical" evidence="1">
    <location>
        <begin position="128"/>
        <end position="146"/>
    </location>
</feature>
<dbReference type="GO" id="GO:0034599">
    <property type="term" value="P:cellular response to oxidative stress"/>
    <property type="evidence" value="ECO:0007669"/>
    <property type="project" value="InterPro"/>
</dbReference>
<reference evidence="2 3" key="1">
    <citation type="journal article" date="2019" name="Mol. Biol. Evol.">
        <title>Blast fungal genomes show frequent chromosomal changes, gene gains and losses, and effector gene turnover.</title>
        <authorList>
            <person name="Gomez Luciano L.B."/>
            <person name="Jason Tsai I."/>
            <person name="Chuma I."/>
            <person name="Tosa Y."/>
            <person name="Chen Y.H."/>
            <person name="Li J.Y."/>
            <person name="Li M.Y."/>
            <person name="Jade Lu M.Y."/>
            <person name="Nakayashiki H."/>
            <person name="Li W.H."/>
        </authorList>
    </citation>
    <scope>NUCLEOTIDE SEQUENCE [LARGE SCALE GENOMIC DNA]</scope>
    <source>
        <strain evidence="2">MZ5-1-6</strain>
    </source>
</reference>
<accession>A0A4P7NEV4</accession>
<name>A0A4P7NEV4_PYROR</name>
<evidence type="ECO:0000256" key="1">
    <source>
        <dbReference type="SAM" id="Phobius"/>
    </source>
</evidence>
<dbReference type="AlphaFoldDB" id="A0A4P7NEV4"/>
<gene>
    <name evidence="2" type="ORF">PoMZ_07323</name>
</gene>
<keyword evidence="1" id="KW-1133">Transmembrane helix</keyword>
<dbReference type="InterPro" id="IPR021100">
    <property type="entry name" value="N-glycosylation_EOS1"/>
</dbReference>
<evidence type="ECO:0000313" key="3">
    <source>
        <dbReference type="Proteomes" id="UP000294847"/>
    </source>
</evidence>
<keyword evidence="1" id="KW-0472">Membrane</keyword>
<feature type="transmembrane region" description="Helical" evidence="1">
    <location>
        <begin position="197"/>
        <end position="217"/>
    </location>
</feature>
<dbReference type="PANTHER" id="PTHR28147:SF1">
    <property type="entry name" value="N-GLYCOSYLATION PROTEIN EOS1"/>
    <property type="match status" value="1"/>
</dbReference>
<evidence type="ECO:0000313" key="2">
    <source>
        <dbReference type="EMBL" id="QBZ60382.1"/>
    </source>
</evidence>
<dbReference type="EMBL" id="CP034207">
    <property type="protein sequence ID" value="QBZ60382.1"/>
    <property type="molecule type" value="Genomic_DNA"/>
</dbReference>
<organism evidence="2 3">
    <name type="scientific">Pyricularia oryzae</name>
    <name type="common">Rice blast fungus</name>
    <name type="synonym">Magnaporthe oryzae</name>
    <dbReference type="NCBI Taxonomy" id="318829"/>
    <lineage>
        <taxon>Eukaryota</taxon>
        <taxon>Fungi</taxon>
        <taxon>Dikarya</taxon>
        <taxon>Ascomycota</taxon>
        <taxon>Pezizomycotina</taxon>
        <taxon>Sordariomycetes</taxon>
        <taxon>Sordariomycetidae</taxon>
        <taxon>Magnaporthales</taxon>
        <taxon>Pyriculariaceae</taxon>
        <taxon>Pyricularia</taxon>
    </lineage>
</organism>
<feature type="transmembrane region" description="Helical" evidence="1">
    <location>
        <begin position="166"/>
        <end position="185"/>
    </location>
</feature>
<dbReference type="GO" id="GO:0006487">
    <property type="term" value="P:protein N-linked glycosylation"/>
    <property type="evidence" value="ECO:0007669"/>
    <property type="project" value="TreeGrafter"/>
</dbReference>
<dbReference type="Proteomes" id="UP000294847">
    <property type="component" value="Chromosome 4"/>
</dbReference>
<sequence>MPVQQRPIGTTKRHHGTTVYRNKAITGMAGSKAAASHLPPSPVTDINGCPVAGPSLMHPRIAVLLGVPAPWHSPLFACRLLSIAPAVWFAIPPVLRLLLRLQDALYVGLQHRSRGEGEMRRYSGQVEVLLAIIWATIVRLLAVNALNGYLTSWVLYLAGSSQDDRLLLPAWIAIATILTAIYHTTQRKINIRKETNISISVFSIASFASMLCLLAQLHSDRAQSYPAVPAITFMRQARSIIERIIDMEGRLREGYG</sequence>
<dbReference type="GO" id="GO:0005789">
    <property type="term" value="C:endoplasmic reticulum membrane"/>
    <property type="evidence" value="ECO:0007669"/>
    <property type="project" value="InterPro"/>
</dbReference>
<proteinExistence type="predicted"/>
<protein>
    <recommendedName>
        <fullName evidence="4">N-glycosylation protein EOS1</fullName>
    </recommendedName>
</protein>
<dbReference type="PANTHER" id="PTHR28147">
    <property type="entry name" value="N-GLYCOSYLATION PROTEIN EOS1"/>
    <property type="match status" value="1"/>
</dbReference>
<keyword evidence="1" id="KW-0812">Transmembrane</keyword>
<evidence type="ECO:0008006" key="4">
    <source>
        <dbReference type="Google" id="ProtNLM"/>
    </source>
</evidence>